<reference evidence="16" key="1">
    <citation type="journal article" date="2014" name="BMC Evol. Biol.">
        <title>Chloroplast phylogenomic analysis resolves deep-level relationships within the green algal class Trebouxiophyceae.</title>
        <authorList>
            <person name="Lemieux C."/>
            <person name="Otis C."/>
            <person name="Turmel M."/>
        </authorList>
    </citation>
    <scope>NUCLEOTIDE SEQUENCE</scope>
</reference>
<evidence type="ECO:0000313" key="16">
    <source>
        <dbReference type="EMBL" id="AIT93506.1"/>
    </source>
</evidence>
<evidence type="ECO:0000256" key="13">
    <source>
        <dbReference type="RuleBase" id="RU003472"/>
    </source>
</evidence>
<dbReference type="EMBL" id="KM462862">
    <property type="protein sequence ID" value="AIT93506.1"/>
    <property type="molecule type" value="Genomic_DNA"/>
</dbReference>
<dbReference type="GO" id="GO:0009539">
    <property type="term" value="C:photosystem II reaction center"/>
    <property type="evidence" value="ECO:0007669"/>
    <property type="project" value="InterPro"/>
</dbReference>
<dbReference type="Gene3D" id="1.10.287.740">
    <property type="entry name" value="Photosystem II PsbZ, reaction centre"/>
    <property type="match status" value="1"/>
</dbReference>
<comment type="function">
    <text evidence="13">Controls the interaction of photosystem II (PSII) cores with the light-harvesting antenna, regulates electron flow through the 2 photosystem reaction centers. PSII is a light-driven water plastoquinone oxidoreductase, using light energy to abstract electrons from H(2)O, generating a proton gradient subsequently used for ATP formation.</text>
</comment>
<feature type="chain" id="PRO_5001931165" description="Photosystem II reaction center protein Z" evidence="15">
    <location>
        <begin position="29"/>
        <end position="62"/>
    </location>
</feature>
<geneLocation type="chloroplast" evidence="16"/>
<dbReference type="GO" id="GO:0015979">
    <property type="term" value="P:photosynthesis"/>
    <property type="evidence" value="ECO:0007669"/>
    <property type="project" value="UniProtKB-UniRule"/>
</dbReference>
<keyword evidence="4 12" id="KW-0674">Reaction center</keyword>
<name>A0A097KJX7_9CHLO</name>
<protein>
    <recommendedName>
        <fullName evidence="3 12">Photosystem II reaction center protein Z</fullName>
        <shortName evidence="12">PSII-Z</shortName>
    </recommendedName>
</protein>
<accession>A0A097KJX7</accession>
<evidence type="ECO:0000256" key="8">
    <source>
        <dbReference type="ARBA" id="ARBA00023078"/>
    </source>
</evidence>
<organism evidence="16">
    <name type="scientific">Prasiolopsis wulf-kochii</name>
    <dbReference type="NCBI Taxonomy" id="3239232"/>
    <lineage>
        <taxon>Eukaryota</taxon>
        <taxon>Viridiplantae</taxon>
        <taxon>Chlorophyta</taxon>
        <taxon>core chlorophytes</taxon>
        <taxon>Trebouxiophyceae</taxon>
        <taxon>Prasiolales</taxon>
        <taxon>Prasiolaceae</taxon>
        <taxon>Prasiolopsis</taxon>
    </lineage>
</organism>
<evidence type="ECO:0000256" key="2">
    <source>
        <dbReference type="ARBA" id="ARBA00008367"/>
    </source>
</evidence>
<gene>
    <name evidence="12 16" type="primary">psbZ</name>
</gene>
<comment type="subcellular location">
    <subcellularLocation>
        <location evidence="1">Membrane</location>
        <topology evidence="1">Multi-pass membrane protein</topology>
    </subcellularLocation>
    <subcellularLocation>
        <location evidence="12">Plastid</location>
        <location evidence="12">Chloroplast thylakoid membrane</location>
        <topology evidence="12">Multi-pass membrane protein</topology>
    </subcellularLocation>
</comment>
<keyword evidence="6 12" id="KW-0812">Transmembrane</keyword>
<dbReference type="Pfam" id="PF01737">
    <property type="entry name" value="Ycf9"/>
    <property type="match status" value="1"/>
</dbReference>
<dbReference type="AlphaFoldDB" id="A0A097KJX7"/>
<dbReference type="HAMAP" id="MF_00644">
    <property type="entry name" value="PSII_PsbZ"/>
    <property type="match status" value="1"/>
</dbReference>
<feature type="signal peptide" evidence="15">
    <location>
        <begin position="1"/>
        <end position="28"/>
    </location>
</feature>
<dbReference type="GO" id="GO:0009535">
    <property type="term" value="C:chloroplast thylakoid membrane"/>
    <property type="evidence" value="ECO:0007669"/>
    <property type="project" value="UniProtKB-SubCell"/>
</dbReference>
<evidence type="ECO:0000256" key="3">
    <source>
        <dbReference type="ARBA" id="ARBA00021665"/>
    </source>
</evidence>
<keyword evidence="10 12" id="KW-0604">Photosystem II</keyword>
<evidence type="ECO:0000256" key="12">
    <source>
        <dbReference type="HAMAP-Rule" id="MF_00644"/>
    </source>
</evidence>
<evidence type="ECO:0000256" key="1">
    <source>
        <dbReference type="ARBA" id="ARBA00004141"/>
    </source>
</evidence>
<evidence type="ECO:0000256" key="5">
    <source>
        <dbReference type="ARBA" id="ARBA00022531"/>
    </source>
</evidence>
<evidence type="ECO:0000256" key="7">
    <source>
        <dbReference type="ARBA" id="ARBA00022989"/>
    </source>
</evidence>
<dbReference type="InterPro" id="IPR002644">
    <property type="entry name" value="PSII_PsbZ"/>
</dbReference>
<keyword evidence="9 12" id="KW-0472">Membrane</keyword>
<dbReference type="SUPFAM" id="SSF161055">
    <property type="entry name" value="PsbZ-like"/>
    <property type="match status" value="1"/>
</dbReference>
<sequence>MTLIFQLTLFAFIALSFLLVISVPVVFASPDGWTQNKGSVFSGVGLWFFLVFAVGILNSFVV</sequence>
<feature type="transmembrane region" description="Helical" evidence="14">
    <location>
        <begin position="44"/>
        <end position="61"/>
    </location>
</feature>
<keyword evidence="5 12" id="KW-0602">Photosynthesis</keyword>
<keyword evidence="16" id="KW-0934">Plastid</keyword>
<evidence type="ECO:0000256" key="14">
    <source>
        <dbReference type="SAM" id="Phobius"/>
    </source>
</evidence>
<keyword evidence="8 12" id="KW-0793">Thylakoid</keyword>
<comment type="subunit">
    <text evidence="11 12">PSII is composed of 1 copy each of membrane proteins PsbA, PsbB, PsbC, PsbD, PsbE, PsbF, PsbH, PsbI, PsbJ, PsbK, PsbL, PsbM, PsbT, PsbY, PsbZ, Psb30/Ycf12, at least 3 peripheral proteins of the oxygen-evolving complex and a large number of cofactors. It forms dimeric complexes.</text>
</comment>
<comment type="similarity">
    <text evidence="2 12 13">Belongs to the PsbZ family.</text>
</comment>
<evidence type="ECO:0000256" key="15">
    <source>
        <dbReference type="SAM" id="SignalP"/>
    </source>
</evidence>
<dbReference type="NCBIfam" id="TIGR03043">
    <property type="entry name" value="PS_II_psbZ"/>
    <property type="match status" value="1"/>
</dbReference>
<evidence type="ECO:0000256" key="11">
    <source>
        <dbReference type="ARBA" id="ARBA00038734"/>
    </source>
</evidence>
<keyword evidence="7 12" id="KW-1133">Transmembrane helix</keyword>
<dbReference type="GO" id="GO:0042549">
    <property type="term" value="P:photosystem II stabilization"/>
    <property type="evidence" value="ECO:0007669"/>
    <property type="project" value="InterPro"/>
</dbReference>
<evidence type="ECO:0000256" key="4">
    <source>
        <dbReference type="ARBA" id="ARBA00022469"/>
    </source>
</evidence>
<dbReference type="InterPro" id="IPR036512">
    <property type="entry name" value="PSII_PsbZ_sf"/>
</dbReference>
<keyword evidence="16" id="KW-0150">Chloroplast</keyword>
<proteinExistence type="inferred from homology"/>
<evidence type="ECO:0000256" key="10">
    <source>
        <dbReference type="ARBA" id="ARBA00023276"/>
    </source>
</evidence>
<dbReference type="PANTHER" id="PTHR34971:SF2">
    <property type="entry name" value="PHOTOSYSTEM II REACTION CENTER PROTEIN Z"/>
    <property type="match status" value="1"/>
</dbReference>
<keyword evidence="15" id="KW-0732">Signal</keyword>
<evidence type="ECO:0000256" key="6">
    <source>
        <dbReference type="ARBA" id="ARBA00022692"/>
    </source>
</evidence>
<dbReference type="PANTHER" id="PTHR34971">
    <property type="entry name" value="PHOTOSYSTEM II REACTION CENTER PROTEIN Z"/>
    <property type="match status" value="1"/>
</dbReference>
<evidence type="ECO:0000256" key="9">
    <source>
        <dbReference type="ARBA" id="ARBA00023136"/>
    </source>
</evidence>
<comment type="function">
    <text evidence="12">May control the interaction of photosystem II (PSII) cores with the light-harvesting antenna, regulates electron flow through the 2 photosystem reaction centers. PSII is a light-driven water plastoquinone oxidoreductase, using light energy to abstract electrons from H(2)O, generating a proton gradient subsequently used for ATP formation.</text>
</comment>